<proteinExistence type="predicted"/>
<organism evidence="1 4">
    <name type="scientific">Pectobacterium parmentieri</name>
    <dbReference type="NCBI Taxonomy" id="1905730"/>
    <lineage>
        <taxon>Bacteria</taxon>
        <taxon>Pseudomonadati</taxon>
        <taxon>Pseudomonadota</taxon>
        <taxon>Gammaproteobacteria</taxon>
        <taxon>Enterobacterales</taxon>
        <taxon>Pectobacteriaceae</taxon>
        <taxon>Pectobacterium</taxon>
    </lineage>
</organism>
<reference evidence="2" key="5">
    <citation type="submission" date="2024-05" db="EMBL/GenBank/DDBJ databases">
        <title>Identification of Pectobacterium versatile causing blackleg of potato from New York State with a whole genome sequencing approach.</title>
        <authorList>
            <person name="Ma X."/>
            <person name="Swingle B."/>
        </authorList>
    </citation>
    <scope>NUCLEOTIDE SEQUENCE</scope>
    <source>
        <strain evidence="2">NY1588A</strain>
    </source>
</reference>
<reference evidence="1 4" key="1">
    <citation type="journal article" date="2012" name="J. Bacteriol.">
        <title>Genome sequence of Pectobacterium sp. strain SCC3193.</title>
        <authorList>
            <person name="Koskinen J.P."/>
            <person name="Laine P."/>
            <person name="Niemi O."/>
            <person name="Nykyri J."/>
            <person name="Harjunpaa H."/>
            <person name="Auvinen P."/>
            <person name="Paulin L."/>
            <person name="Pirhonen M."/>
            <person name="Palva T."/>
            <person name="Holm L."/>
        </authorList>
    </citation>
    <scope>NUCLEOTIDE SEQUENCE [LARGE SCALE GENOMIC DNA]</scope>
    <source>
        <strain evidence="1 4">SCC3193</strain>
    </source>
</reference>
<dbReference type="Proteomes" id="UP001194579">
    <property type="component" value="Unassembled WGS sequence"/>
</dbReference>
<dbReference type="HOGENOM" id="CLU_2181375_0_0_6"/>
<evidence type="ECO:0000313" key="2">
    <source>
        <dbReference type="EMBL" id="MBI0555652.1"/>
    </source>
</evidence>
<dbReference type="OrthoDB" id="9875974at2"/>
<keyword evidence="6" id="KW-1185">Reference proteome</keyword>
<evidence type="ECO:0000313" key="3">
    <source>
        <dbReference type="EMBL" id="RKO78274.1"/>
    </source>
</evidence>
<reference evidence="1" key="2">
    <citation type="submission" date="2012-03" db="EMBL/GenBank/DDBJ databases">
        <authorList>
            <person name="Koskinen P."/>
            <person name="Laine P."/>
            <person name="Niemi O."/>
            <person name="Nykyri J."/>
            <person name="Harjunpaa H."/>
            <person name="Auvinen P."/>
            <person name="Paulin L."/>
            <person name="Pirhonen M."/>
            <person name="Palva T."/>
            <person name="Holm L."/>
        </authorList>
    </citation>
    <scope>NUCLEOTIDE SEQUENCE</scope>
    <source>
        <strain evidence="1">SCC3193</strain>
    </source>
</reference>
<dbReference type="EMBL" id="PSZG01000001">
    <property type="protein sequence ID" value="RKO78274.1"/>
    <property type="molecule type" value="Genomic_DNA"/>
</dbReference>
<dbReference type="Proteomes" id="UP000269665">
    <property type="component" value="Unassembled WGS sequence"/>
</dbReference>
<gene>
    <name evidence="1" type="ordered locus">W5S_4487</name>
    <name evidence="3" type="ORF">C5E00_16580</name>
    <name evidence="2" type="ORF">F6Q06_14300</name>
</gene>
<dbReference type="KEGG" id="ppar:A8F97_19770"/>
<dbReference type="STRING" id="1905730.W5S_4487"/>
<protein>
    <submittedName>
        <fullName evidence="1">Uncharacterized protein</fullName>
    </submittedName>
</protein>
<dbReference type="eggNOG" id="ENOG5031HYN">
    <property type="taxonomic scope" value="Bacteria"/>
</dbReference>
<evidence type="ECO:0000313" key="1">
    <source>
        <dbReference type="EMBL" id="AFI92533.1"/>
    </source>
</evidence>
<accession>A0A0H3I987</accession>
<dbReference type="RefSeq" id="WP_014701913.1">
    <property type="nucleotide sequence ID" value="NC_017845.1"/>
</dbReference>
<dbReference type="GeneID" id="45851700"/>
<evidence type="ECO:0000313" key="5">
    <source>
        <dbReference type="Proteomes" id="UP000269665"/>
    </source>
</evidence>
<reference evidence="6" key="4">
    <citation type="submission" date="2023-07" db="EMBL/GenBank/DDBJ databases">
        <title>Identification of Pectobacterium versatile causing blackleg of potato from New York State with a whole genome sequencing approach.</title>
        <authorList>
            <person name="Ma X."/>
            <person name="Swingle B."/>
        </authorList>
    </citation>
    <scope>NUCLEOTIDE SEQUENCE [LARGE SCALE GENOMIC DNA]</scope>
    <source>
        <strain evidence="6">NY1588A</strain>
    </source>
</reference>
<dbReference type="Proteomes" id="UP000008044">
    <property type="component" value="Chromosome"/>
</dbReference>
<reference evidence="3 5" key="3">
    <citation type="journal article" date="2018" name="BMC Genomics">
        <title>High genomic variability in the plant pathogenic bacterium Pectobacterium parmentieri deciphered from de novo assembled complete genomes.</title>
        <authorList>
            <person name="Zoledowska S."/>
            <person name="Motyka-Pomagruk A."/>
            <person name="Sledz W."/>
            <person name="Mengoni A."/>
            <person name="Lojkowska E."/>
        </authorList>
    </citation>
    <scope>NUCLEOTIDE SEQUENCE [LARGE SCALE GENOMIC DNA]</scope>
    <source>
        <strain evidence="3 5">IFB5626</strain>
    </source>
</reference>
<dbReference type="EMBL" id="CP003415">
    <property type="protein sequence ID" value="AFI92533.1"/>
    <property type="molecule type" value="Genomic_DNA"/>
</dbReference>
<sequence length="109" mass="12979">MFYEKLNEVTLIVDSGIYFEIRDFFLSQDAISVCEINIIEDRYNVLLKGVADRKFYNNMFFSFVNFIQYSYLTCYINNVIDDDIVYELITANEKMKGFYCKIIVESNYS</sequence>
<dbReference type="EMBL" id="WABS01000027">
    <property type="protein sequence ID" value="MBI0555652.1"/>
    <property type="molecule type" value="Genomic_DNA"/>
</dbReference>
<evidence type="ECO:0000313" key="4">
    <source>
        <dbReference type="Proteomes" id="UP000008044"/>
    </source>
</evidence>
<dbReference type="AlphaFoldDB" id="A0A0H3I987"/>
<name>A0A0H3I987_PECPM</name>
<dbReference type="KEGG" id="pec:W5S_4487"/>
<evidence type="ECO:0000313" key="6">
    <source>
        <dbReference type="Proteomes" id="UP001194579"/>
    </source>
</evidence>